<comment type="caution">
    <text evidence="3">The sequence shown here is derived from an EMBL/GenBank/DDBJ whole genome shotgun (WGS) entry which is preliminary data.</text>
</comment>
<dbReference type="EMBL" id="NHYE01000217">
    <property type="protein sequence ID" value="PPR06965.1"/>
    <property type="molecule type" value="Genomic_DNA"/>
</dbReference>
<proteinExistence type="predicted"/>
<dbReference type="PANTHER" id="PTHR10340">
    <property type="entry name" value="SPHINGOMYELIN PHOSPHODIESTERASE"/>
    <property type="match status" value="1"/>
</dbReference>
<evidence type="ECO:0000313" key="4">
    <source>
        <dbReference type="Proteomes" id="UP000284706"/>
    </source>
</evidence>
<dbReference type="InterPro" id="IPR029052">
    <property type="entry name" value="Metallo-depent_PP-like"/>
</dbReference>
<protein>
    <submittedName>
        <fullName evidence="3">Uncharacterized protein</fullName>
    </submittedName>
</protein>
<keyword evidence="4" id="KW-1185">Reference proteome</keyword>
<keyword evidence="2" id="KW-0325">Glycoprotein</keyword>
<dbReference type="GO" id="GO:0005615">
    <property type="term" value="C:extracellular space"/>
    <property type="evidence" value="ECO:0007669"/>
    <property type="project" value="TreeGrafter"/>
</dbReference>
<name>A0A409YVA8_9AGAR</name>
<dbReference type="GO" id="GO:0004309">
    <property type="term" value="F:exopolyphosphatase activity"/>
    <property type="evidence" value="ECO:0007669"/>
    <property type="project" value="TreeGrafter"/>
</dbReference>
<evidence type="ECO:0000256" key="1">
    <source>
        <dbReference type="ARBA" id="ARBA00022801"/>
    </source>
</evidence>
<accession>A0A409YVA8</accession>
<keyword evidence="1" id="KW-0378">Hydrolase</keyword>
<dbReference type="OrthoDB" id="3229989at2759"/>
<dbReference type="GO" id="GO:0008081">
    <property type="term" value="F:phosphoric diester hydrolase activity"/>
    <property type="evidence" value="ECO:0007669"/>
    <property type="project" value="TreeGrafter"/>
</dbReference>
<dbReference type="STRING" id="231916.A0A409YVA8"/>
<dbReference type="GO" id="GO:0000324">
    <property type="term" value="C:fungal-type vacuole"/>
    <property type="evidence" value="ECO:0007669"/>
    <property type="project" value="TreeGrafter"/>
</dbReference>
<sequence length="402" mass="45431">MDKLLSPQSHEATAYNRLSENIFDWHTDQPSVDESLISGCASYRAFDRYLGGDDLFLLPRNRYELESILRRYAYDAIHNAIANSRSPLQTGGYSRICHLAEKSIRDVLNTGDNVDILLALHRPANSNAAHDVGNNTRPIDTKLKTEEAARAISAYNRYASRSTLRASFSRVYGVPQEKVEEEEECSILLRNPIRVRHYSVSREPRPIDRLCRECDSPFRLTNFTLDYLKDNWADEIDFVVWTGDNARLGGLTGSRAETDSDCCQDGEGVHEAGDSCCTELRFVVSIRSPERGPGLTSPLGNNDVWPHNILSPGPNSITNEFSSIWKSFIPFPDHQVFQRGAYYTVEVVPDSLAVISLNTMYFYDSNKVVGGCPYTQPNDPGNLQIDWLEVQLEMYRNRGMQV</sequence>
<reference evidence="3 4" key="1">
    <citation type="journal article" date="2018" name="Evol. Lett.">
        <title>Horizontal gene cluster transfer increased hallucinogenic mushroom diversity.</title>
        <authorList>
            <person name="Reynolds H.T."/>
            <person name="Vijayakumar V."/>
            <person name="Gluck-Thaler E."/>
            <person name="Korotkin H.B."/>
            <person name="Matheny P.B."/>
            <person name="Slot J.C."/>
        </authorList>
    </citation>
    <scope>NUCLEOTIDE SEQUENCE [LARGE SCALE GENOMIC DNA]</scope>
    <source>
        <strain evidence="3 4">SRW20</strain>
    </source>
</reference>
<organism evidence="3 4">
    <name type="scientific">Gymnopilus dilepis</name>
    <dbReference type="NCBI Taxonomy" id="231916"/>
    <lineage>
        <taxon>Eukaryota</taxon>
        <taxon>Fungi</taxon>
        <taxon>Dikarya</taxon>
        <taxon>Basidiomycota</taxon>
        <taxon>Agaricomycotina</taxon>
        <taxon>Agaricomycetes</taxon>
        <taxon>Agaricomycetidae</taxon>
        <taxon>Agaricales</taxon>
        <taxon>Agaricineae</taxon>
        <taxon>Hymenogastraceae</taxon>
        <taxon>Gymnopilus</taxon>
    </lineage>
</organism>
<dbReference type="GO" id="GO:0000298">
    <property type="term" value="F:endopolyphosphatase activity"/>
    <property type="evidence" value="ECO:0007669"/>
    <property type="project" value="TreeGrafter"/>
</dbReference>
<dbReference type="GO" id="GO:0006798">
    <property type="term" value="P:polyphosphate catabolic process"/>
    <property type="evidence" value="ECO:0007669"/>
    <property type="project" value="TreeGrafter"/>
</dbReference>
<gene>
    <name evidence="3" type="ORF">CVT26_004285</name>
</gene>
<dbReference type="PANTHER" id="PTHR10340:SF55">
    <property type="entry name" value="ENDOPOLYPHOSPHATASE"/>
    <property type="match status" value="1"/>
</dbReference>
<evidence type="ECO:0000313" key="3">
    <source>
        <dbReference type="EMBL" id="PPR06965.1"/>
    </source>
</evidence>
<dbReference type="SUPFAM" id="SSF56300">
    <property type="entry name" value="Metallo-dependent phosphatases"/>
    <property type="match status" value="1"/>
</dbReference>
<evidence type="ECO:0000256" key="2">
    <source>
        <dbReference type="ARBA" id="ARBA00023180"/>
    </source>
</evidence>
<dbReference type="InParanoid" id="A0A409YVA8"/>
<dbReference type="AlphaFoldDB" id="A0A409YVA8"/>
<dbReference type="Proteomes" id="UP000284706">
    <property type="component" value="Unassembled WGS sequence"/>
</dbReference>